<feature type="signal peptide" evidence="2">
    <location>
        <begin position="1"/>
        <end position="21"/>
    </location>
</feature>
<feature type="chain" id="PRO_5039335161" description="Lipoprotein" evidence="2">
    <location>
        <begin position="22"/>
        <end position="207"/>
    </location>
</feature>
<sequence>MNMGRGLAILLGAGLLTGCTASVQPAGTKTSRPEATRKSGSTGRPTSGTAGSPSQPAERRVVLPAKAGGLNRVQGQGQLSDIPIDPGEMTPGMNLVAAEFVTPGGSVENAVLVVAVDHVPEDTSQRREHLWRGLLDRIGWTEGASAEPFPPGPLGGSLECFLASLAETGQVVCGWADATTAGVALFPDSDLQTAAATFAAMRADLER</sequence>
<evidence type="ECO:0000313" key="3">
    <source>
        <dbReference type="EMBL" id="ROO91052.1"/>
    </source>
</evidence>
<dbReference type="PROSITE" id="PS51257">
    <property type="entry name" value="PROKAR_LIPOPROTEIN"/>
    <property type="match status" value="1"/>
</dbReference>
<dbReference type="RefSeq" id="WP_123669920.1">
    <property type="nucleotide sequence ID" value="NZ_RJKE01000001.1"/>
</dbReference>
<feature type="compositionally biased region" description="Polar residues" evidence="1">
    <location>
        <begin position="38"/>
        <end position="55"/>
    </location>
</feature>
<accession>A0A3N1DC03</accession>
<proteinExistence type="predicted"/>
<comment type="caution">
    <text evidence="3">The sequence shown here is derived from an EMBL/GenBank/DDBJ whole genome shotgun (WGS) entry which is preliminary data.</text>
</comment>
<dbReference type="AlphaFoldDB" id="A0A3N1DC03"/>
<reference evidence="3 4" key="1">
    <citation type="submission" date="2018-11" db="EMBL/GenBank/DDBJ databases">
        <title>Sequencing the genomes of 1000 actinobacteria strains.</title>
        <authorList>
            <person name="Klenk H.-P."/>
        </authorList>
    </citation>
    <scope>NUCLEOTIDE SEQUENCE [LARGE SCALE GENOMIC DNA]</scope>
    <source>
        <strain evidence="3 4">DSM 44254</strain>
    </source>
</reference>
<evidence type="ECO:0008006" key="5">
    <source>
        <dbReference type="Google" id="ProtNLM"/>
    </source>
</evidence>
<keyword evidence="4" id="KW-1185">Reference proteome</keyword>
<organism evidence="3 4">
    <name type="scientific">Actinocorallia herbida</name>
    <dbReference type="NCBI Taxonomy" id="58109"/>
    <lineage>
        <taxon>Bacteria</taxon>
        <taxon>Bacillati</taxon>
        <taxon>Actinomycetota</taxon>
        <taxon>Actinomycetes</taxon>
        <taxon>Streptosporangiales</taxon>
        <taxon>Thermomonosporaceae</taxon>
        <taxon>Actinocorallia</taxon>
    </lineage>
</organism>
<gene>
    <name evidence="3" type="ORF">EDD29_8797</name>
</gene>
<name>A0A3N1DC03_9ACTN</name>
<evidence type="ECO:0000256" key="1">
    <source>
        <dbReference type="SAM" id="MobiDB-lite"/>
    </source>
</evidence>
<evidence type="ECO:0000256" key="2">
    <source>
        <dbReference type="SAM" id="SignalP"/>
    </source>
</evidence>
<evidence type="ECO:0000313" key="4">
    <source>
        <dbReference type="Proteomes" id="UP000272400"/>
    </source>
</evidence>
<keyword evidence="2" id="KW-0732">Signal</keyword>
<dbReference type="Proteomes" id="UP000272400">
    <property type="component" value="Unassembled WGS sequence"/>
</dbReference>
<dbReference type="OrthoDB" id="4350501at2"/>
<dbReference type="EMBL" id="RJKE01000001">
    <property type="protein sequence ID" value="ROO91052.1"/>
    <property type="molecule type" value="Genomic_DNA"/>
</dbReference>
<protein>
    <recommendedName>
        <fullName evidence="5">Lipoprotein</fullName>
    </recommendedName>
</protein>
<feature type="region of interest" description="Disordered" evidence="1">
    <location>
        <begin position="23"/>
        <end position="59"/>
    </location>
</feature>